<proteinExistence type="predicted"/>
<accession>A0ABS8NFD1</accession>
<protein>
    <submittedName>
        <fullName evidence="2">Uncharacterized protein</fullName>
    </submittedName>
</protein>
<keyword evidence="3" id="KW-1185">Reference proteome</keyword>
<organism evidence="2 3">
    <name type="scientific">Rhodopirellula halodulae</name>
    <dbReference type="NCBI Taxonomy" id="2894198"/>
    <lineage>
        <taxon>Bacteria</taxon>
        <taxon>Pseudomonadati</taxon>
        <taxon>Planctomycetota</taxon>
        <taxon>Planctomycetia</taxon>
        <taxon>Pirellulales</taxon>
        <taxon>Pirellulaceae</taxon>
        <taxon>Rhodopirellula</taxon>
    </lineage>
</organism>
<dbReference type="EMBL" id="JAJKFW010000018">
    <property type="protein sequence ID" value="MCC9642233.1"/>
    <property type="molecule type" value="Genomic_DNA"/>
</dbReference>
<reference evidence="2" key="1">
    <citation type="submission" date="2021-11" db="EMBL/GenBank/DDBJ databases">
        <title>Genome sequence.</title>
        <authorList>
            <person name="Sun Q."/>
        </authorList>
    </citation>
    <scope>NUCLEOTIDE SEQUENCE</scope>
    <source>
        <strain evidence="2">JC740</strain>
    </source>
</reference>
<evidence type="ECO:0000256" key="1">
    <source>
        <dbReference type="SAM" id="Phobius"/>
    </source>
</evidence>
<sequence>MAAYDDLNVKRIAVISVISILVTAVTVLAVQVLYFAMADIVDTRKVQAASYSRQNTVLSEQSAEISRYGVDPETGNVTVPVEETMKKMVAEAHSHDEA</sequence>
<name>A0ABS8NFD1_9BACT</name>
<comment type="caution">
    <text evidence="2">The sequence shown here is derived from an EMBL/GenBank/DDBJ whole genome shotgun (WGS) entry which is preliminary data.</text>
</comment>
<evidence type="ECO:0000313" key="2">
    <source>
        <dbReference type="EMBL" id="MCC9642233.1"/>
    </source>
</evidence>
<dbReference type="RefSeq" id="WP_230273007.1">
    <property type="nucleotide sequence ID" value="NZ_JAJKFW010000018.1"/>
</dbReference>
<keyword evidence="1" id="KW-1133">Transmembrane helix</keyword>
<keyword evidence="1" id="KW-0812">Transmembrane</keyword>
<evidence type="ECO:0000313" key="3">
    <source>
        <dbReference type="Proteomes" id="UP001430306"/>
    </source>
</evidence>
<feature type="transmembrane region" description="Helical" evidence="1">
    <location>
        <begin position="12"/>
        <end position="36"/>
    </location>
</feature>
<gene>
    <name evidence="2" type="ORF">LOC71_08100</name>
</gene>
<keyword evidence="1" id="KW-0472">Membrane</keyword>
<dbReference type="Proteomes" id="UP001430306">
    <property type="component" value="Unassembled WGS sequence"/>
</dbReference>